<feature type="compositionally biased region" description="Polar residues" evidence="9">
    <location>
        <begin position="829"/>
        <end position="866"/>
    </location>
</feature>
<evidence type="ECO:0000256" key="5">
    <source>
        <dbReference type="ARBA" id="ARBA00023242"/>
    </source>
</evidence>
<comment type="similarity">
    <text evidence="2 7">Belongs to the enhancer of polycomb family.</text>
</comment>
<evidence type="ECO:0000256" key="6">
    <source>
        <dbReference type="ARBA" id="ARBA00025513"/>
    </source>
</evidence>
<feature type="region of interest" description="Disordered" evidence="9">
    <location>
        <begin position="816"/>
        <end position="866"/>
    </location>
</feature>
<evidence type="ECO:0000256" key="1">
    <source>
        <dbReference type="ARBA" id="ARBA00004123"/>
    </source>
</evidence>
<evidence type="ECO:0000259" key="10">
    <source>
        <dbReference type="Pfam" id="PF10513"/>
    </source>
</evidence>
<dbReference type="EMBL" id="GL996527">
    <property type="protein sequence ID" value="EGV62183.1"/>
    <property type="molecule type" value="Genomic_DNA"/>
</dbReference>
<dbReference type="InterPro" id="IPR019542">
    <property type="entry name" value="Enhancer_polycomb-like_N"/>
</dbReference>
<evidence type="ECO:0000256" key="2">
    <source>
        <dbReference type="ARBA" id="ARBA00008035"/>
    </source>
</evidence>
<evidence type="ECO:0000313" key="11">
    <source>
        <dbReference type="EMBL" id="EGV62183.1"/>
    </source>
</evidence>
<dbReference type="GO" id="GO:0006357">
    <property type="term" value="P:regulation of transcription by RNA polymerase II"/>
    <property type="evidence" value="ECO:0007669"/>
    <property type="project" value="InterPro"/>
</dbReference>
<feature type="region of interest" description="Disordered" evidence="9">
    <location>
        <begin position="46"/>
        <end position="68"/>
    </location>
</feature>
<evidence type="ECO:0000313" key="12">
    <source>
        <dbReference type="Proteomes" id="UP000000707"/>
    </source>
</evidence>
<dbReference type="Pfam" id="PF10513">
    <property type="entry name" value="EPL1"/>
    <property type="match status" value="1"/>
</dbReference>
<feature type="region of interest" description="Disordered" evidence="9">
    <location>
        <begin position="693"/>
        <end position="714"/>
    </location>
</feature>
<evidence type="ECO:0000256" key="7">
    <source>
        <dbReference type="RuleBase" id="RU361124"/>
    </source>
</evidence>
<accession>G3BBG3</accession>
<dbReference type="GeneID" id="18249940"/>
<dbReference type="KEGG" id="cten:18249940"/>
<keyword evidence="3 7" id="KW-0805">Transcription regulation</keyword>
<comment type="subcellular location">
    <subcellularLocation>
        <location evidence="1 7">Nucleus</location>
    </subcellularLocation>
</comment>
<dbReference type="InterPro" id="IPR024943">
    <property type="entry name" value="Enhancer_polycomb"/>
</dbReference>
<evidence type="ECO:0000256" key="9">
    <source>
        <dbReference type="SAM" id="MobiDB-lite"/>
    </source>
</evidence>
<feature type="coiled-coil region" evidence="8">
    <location>
        <begin position="411"/>
        <end position="439"/>
    </location>
</feature>
<feature type="region of interest" description="Disordered" evidence="9">
    <location>
        <begin position="1"/>
        <end position="23"/>
    </location>
</feature>
<dbReference type="AlphaFoldDB" id="G3BBG3"/>
<feature type="domain" description="Enhancer of polycomb-like N-terminal" evidence="10">
    <location>
        <begin position="22"/>
        <end position="188"/>
    </location>
</feature>
<keyword evidence="8" id="KW-0175">Coiled coil</keyword>
<feature type="compositionally biased region" description="Acidic residues" evidence="9">
    <location>
        <begin position="695"/>
        <end position="706"/>
    </location>
</feature>
<gene>
    <name evidence="11" type="ORF">CANTEDRAFT_136121</name>
</gene>
<evidence type="ECO:0000256" key="3">
    <source>
        <dbReference type="ARBA" id="ARBA00023015"/>
    </source>
</evidence>
<dbReference type="eggNOG" id="KOG2261">
    <property type="taxonomic scope" value="Eukaryota"/>
</dbReference>
<dbReference type="HOGENOM" id="CLU_010580_0_0_1"/>
<feature type="compositionally biased region" description="Low complexity" evidence="9">
    <location>
        <begin position="816"/>
        <end position="828"/>
    </location>
</feature>
<dbReference type="GO" id="GO:0005634">
    <property type="term" value="C:nucleus"/>
    <property type="evidence" value="ECO:0007669"/>
    <property type="project" value="UniProtKB-SubCell"/>
</dbReference>
<dbReference type="OrthoDB" id="435275at2759"/>
<dbReference type="Proteomes" id="UP000000707">
    <property type="component" value="Unassembled WGS sequence"/>
</dbReference>
<comment type="function">
    <text evidence="6">Component of the NuA4 histone acetyltransferase complex which is involved in transcriptional activation of selected genes principally by acetylation of nucleosomal histone H4 and H2A. The NuA4 complex is also involved in DNA repair. Involved in gene silencing by neighboring heterochromatin, blockage of the silencing spreading along the chromosome, and required for cell cycle progression through G2/M.</text>
</comment>
<keyword evidence="5 7" id="KW-0539">Nucleus</keyword>
<evidence type="ECO:0000256" key="8">
    <source>
        <dbReference type="SAM" id="Coils"/>
    </source>
</evidence>
<proteinExistence type="inferred from homology"/>
<keyword evidence="4 7" id="KW-0804">Transcription</keyword>
<name>G3BBG3_CANTC</name>
<evidence type="ECO:0000256" key="4">
    <source>
        <dbReference type="ARBA" id="ARBA00023163"/>
    </source>
</evidence>
<reference evidence="11 12" key="1">
    <citation type="journal article" date="2011" name="Proc. Natl. Acad. Sci. U.S.A.">
        <title>Comparative genomics of xylose-fermenting fungi for enhanced biofuel production.</title>
        <authorList>
            <person name="Wohlbach D.J."/>
            <person name="Kuo A."/>
            <person name="Sato T.K."/>
            <person name="Potts K.M."/>
            <person name="Salamov A.A."/>
            <person name="LaButti K.M."/>
            <person name="Sun H."/>
            <person name="Clum A."/>
            <person name="Pangilinan J.L."/>
            <person name="Lindquist E.A."/>
            <person name="Lucas S."/>
            <person name="Lapidus A."/>
            <person name="Jin M."/>
            <person name="Gunawan C."/>
            <person name="Balan V."/>
            <person name="Dale B.E."/>
            <person name="Jeffries T.W."/>
            <person name="Zinkel R."/>
            <person name="Barry K.W."/>
            <person name="Grigoriev I.V."/>
            <person name="Gasch A.P."/>
        </authorList>
    </citation>
    <scope>NUCLEOTIDE SEQUENCE [LARGE SCALE GENOMIC DNA]</scope>
    <source>
        <strain evidence="12">ATCC 10573 / BCRC 21748 / CBS 615 / JCM 9827 / NBRC 10315 / NRRL Y-1498 / VKM Y-70</strain>
    </source>
</reference>
<keyword evidence="12" id="KW-1185">Reference proteome</keyword>
<feature type="compositionally biased region" description="Polar residues" evidence="9">
    <location>
        <begin position="55"/>
        <end position="68"/>
    </location>
</feature>
<protein>
    <recommendedName>
        <fullName evidence="7">Enhancer of polycomb-like protein</fullName>
    </recommendedName>
</protein>
<dbReference type="STRING" id="590646.G3BBG3"/>
<sequence length="866" mass="99389">MAVPQSKNSNSKSSSASGARFRQRKISVKQPLVIFKSKDLPAQDVANELEPSQIHHLNNSGASGQQRDINSIETGVDKNEEDEVHLQQVINAAQRALLSSKNDDSKKDVYIPTPDASRIWSDAHKYYNDHDFVEPDIYIKYSAQVEDTIGVDYNMDEEDEEFLQKKINAKDTKISELEFEMVISKFEKFIEEKQPYLSMDPSKILPYKELSSYIIEEVKSSSKGNPYVQMGTDLKYISSNTLKERLSKELNFEPFITSFDKNPKSDDKKNTPRAITKLLTLFGETIYNHWKQRKIERHGKSITPSLKYEDPNANEKDNDNDPYICFRRREFRQARKTRRADTIGIEKIRLLQKSLHRARDIMFNVSQREILKLEYFRSEAKVFKLRCEAKAAKRAADISVDDDYLFYPHKKKKIQRVKQEEEEERGRERERELAKIKREKKYGRDPRMADVNISAINGNLRPDGTSSSTQPYVKLPPSKIPDLDLVTVSLVLKEKNETIKKAVLDKLRKRKEQDKGYVNFTDDPFQPYFNISTNKKISSKELKHIPYSSIASADFHQMNTSNSLSNKLKHILEDGNKPLPGSKTFDGKSGELIPLKPFSHLQSLLSGYSSSSQKSYIATLLQNIESRSFNSYTNGYGNAEVEEETNETNVSDPVFRLRRRVGRFNRNFIDRRIVHPAKEYDPIDEFVNLSSQNDEANEDKSETDEDTSSHVSSLTENKNVVNVYSSTDDSIKRWKSHWLFDNESSKEYETNVDSPFSLDPSKLNSISDETQSIRFGSMLLSKSYELLRESVHQRQQAYIQQVRMRAALQQQQMRNNARQLQQQRAQLASANGESTGKASNVPTSQTSSSNASQVPVTNRAPSNIAS</sequence>
<dbReference type="GO" id="GO:0035267">
    <property type="term" value="C:NuA4 histone acetyltransferase complex"/>
    <property type="evidence" value="ECO:0007669"/>
    <property type="project" value="InterPro"/>
</dbReference>
<dbReference type="PANTHER" id="PTHR14898">
    <property type="entry name" value="ENHANCER OF POLYCOMB"/>
    <property type="match status" value="1"/>
</dbReference>
<organism evidence="12">
    <name type="scientific">Candida tenuis (strain ATCC 10573 / BCRC 21748 / CBS 615 / JCM 9827 / NBRC 10315 / NRRL Y-1498 / VKM Y-70)</name>
    <name type="common">Yeast</name>
    <name type="synonym">Yamadazyma tenuis</name>
    <dbReference type="NCBI Taxonomy" id="590646"/>
    <lineage>
        <taxon>Eukaryota</taxon>
        <taxon>Fungi</taxon>
        <taxon>Dikarya</taxon>
        <taxon>Ascomycota</taxon>
        <taxon>Saccharomycotina</taxon>
        <taxon>Pichiomycetes</taxon>
        <taxon>Debaryomycetaceae</taxon>
        <taxon>Yamadazyma</taxon>
    </lineage>
</organism>
<feature type="compositionally biased region" description="Low complexity" evidence="9">
    <location>
        <begin position="1"/>
        <end position="17"/>
    </location>
</feature>